<name>A0A1W2B005_9HYPH</name>
<evidence type="ECO:0000256" key="1">
    <source>
        <dbReference type="SAM" id="SignalP"/>
    </source>
</evidence>
<dbReference type="AlphaFoldDB" id="A0A1W2B005"/>
<dbReference type="OrthoDB" id="8453064at2"/>
<organism evidence="2 3">
    <name type="scientific">Fulvimarina manganoxydans</name>
    <dbReference type="NCBI Taxonomy" id="937218"/>
    <lineage>
        <taxon>Bacteria</taxon>
        <taxon>Pseudomonadati</taxon>
        <taxon>Pseudomonadota</taxon>
        <taxon>Alphaproteobacteria</taxon>
        <taxon>Hyphomicrobiales</taxon>
        <taxon>Aurantimonadaceae</taxon>
        <taxon>Fulvimarina</taxon>
    </lineage>
</organism>
<keyword evidence="3" id="KW-1185">Reference proteome</keyword>
<sequence length="106" mass="11534">MSLRASCLAFSLAAITLAPAPAFAEDDLPFLGRWDCEVAEFTFTPDTYNNGSDDLPILEIQEGTDGSYTLFFDDDYAITLSGFTGDTMGWYSLASGDAFNCTRLSE</sequence>
<dbReference type="STRING" id="937218.SAMN06297251_105207"/>
<protein>
    <recommendedName>
        <fullName evidence="4">Membrane-bound lysozyme-inhibitor of c-type lysozyme</fullName>
    </recommendedName>
</protein>
<reference evidence="2 3" key="1">
    <citation type="submission" date="2017-04" db="EMBL/GenBank/DDBJ databases">
        <authorList>
            <person name="Afonso C.L."/>
            <person name="Miller P.J."/>
            <person name="Scott M.A."/>
            <person name="Spackman E."/>
            <person name="Goraichik I."/>
            <person name="Dimitrov K.M."/>
            <person name="Suarez D.L."/>
            <person name="Swayne D.E."/>
        </authorList>
    </citation>
    <scope>NUCLEOTIDE SEQUENCE [LARGE SCALE GENOMIC DNA]</scope>
    <source>
        <strain evidence="2 3">CGMCC 1.10972</strain>
    </source>
</reference>
<evidence type="ECO:0008006" key="4">
    <source>
        <dbReference type="Google" id="ProtNLM"/>
    </source>
</evidence>
<feature type="chain" id="PRO_5012393494" description="Membrane-bound lysozyme-inhibitor of c-type lysozyme" evidence="1">
    <location>
        <begin position="25"/>
        <end position="106"/>
    </location>
</feature>
<evidence type="ECO:0000313" key="3">
    <source>
        <dbReference type="Proteomes" id="UP000192656"/>
    </source>
</evidence>
<keyword evidence="1" id="KW-0732">Signal</keyword>
<dbReference type="RefSeq" id="WP_139798280.1">
    <property type="nucleotide sequence ID" value="NZ_FWXR01000005.1"/>
</dbReference>
<evidence type="ECO:0000313" key="2">
    <source>
        <dbReference type="EMBL" id="SMC66041.1"/>
    </source>
</evidence>
<accession>A0A1W2B005</accession>
<feature type="signal peptide" evidence="1">
    <location>
        <begin position="1"/>
        <end position="24"/>
    </location>
</feature>
<dbReference type="Proteomes" id="UP000192656">
    <property type="component" value="Unassembled WGS sequence"/>
</dbReference>
<gene>
    <name evidence="2" type="ORF">SAMN06297251_105207</name>
</gene>
<dbReference type="EMBL" id="FWXR01000005">
    <property type="protein sequence ID" value="SMC66041.1"/>
    <property type="molecule type" value="Genomic_DNA"/>
</dbReference>
<proteinExistence type="predicted"/>